<dbReference type="InterPro" id="IPR020751">
    <property type="entry name" value="aa-tRNA-synth_I_codon-bd_sub2"/>
</dbReference>
<evidence type="ECO:0000259" key="9">
    <source>
        <dbReference type="Pfam" id="PF00749"/>
    </source>
</evidence>
<dbReference type="InterPro" id="IPR001412">
    <property type="entry name" value="aa-tRNA-synth_I_CS"/>
</dbReference>
<name>A0A5C8P897_9HYPH</name>
<dbReference type="InterPro" id="IPR014729">
    <property type="entry name" value="Rossmann-like_a/b/a_fold"/>
</dbReference>
<evidence type="ECO:0000256" key="4">
    <source>
        <dbReference type="ARBA" id="ARBA00022741"/>
    </source>
</evidence>
<keyword evidence="6 8" id="KW-0648">Protein biosynthesis</keyword>
<accession>A0A5C8P897</accession>
<comment type="subunit">
    <text evidence="8">Monomer.</text>
</comment>
<proteinExistence type="inferred from homology"/>
<sequence>MPPIVRFAPSPTGRLHVGNVRTALFNWLFARRHGGSFVLRLDDTDRERSTETFAQAIQDDLRWLGMDWDRLERQSLRFAAYDGARDRLIAGRRLYPCYETPEELEFRRKRLLAQGRPPVYDRAALRLSDADRARLEAEGRKPHWRFMLEPGDVRWDDLARGAQHIDESSQSDPVLIRADGTYLYTLPSVVDDIDFNITHVIRGEDHVTNTGTQIQLFRALGAEPPVFAHLPLLLGADGRSLSKRLGSLSLADLRAQGIEPLAVWALLARLGTADPVEPVDSLQPLVDGVDFARVGRAPARFAEDELRTLSQRTVHGLPFAVARPRLDDAAASLGEAFWMAVRGNLAQVADAAGWVPVVQGPLQPMVEGPGFLAQAAEVLPPDPWGDATWKAWTAALAARSGRKGRALFHPLRLALTAREQGPEMARLLPLIGRDRVLARLRGETA</sequence>
<evidence type="ECO:0000313" key="11">
    <source>
        <dbReference type="EMBL" id="TXL69681.1"/>
    </source>
</evidence>
<comment type="similarity">
    <text evidence="1 8">Belongs to the class-I aminoacyl-tRNA synthetase family. Glutamate--tRNA ligase type 1 subfamily.</text>
</comment>
<protein>
    <recommendedName>
        <fullName evidence="8">Glutamate--tRNA ligase</fullName>
        <ecNumber evidence="8">6.1.1.17</ecNumber>
    </recommendedName>
    <alternativeName>
        <fullName evidence="8">Glutamyl-tRNA synthetase</fullName>
        <shortName evidence="8">GluRS</shortName>
    </alternativeName>
</protein>
<keyword evidence="4 8" id="KW-0547">Nucleotide-binding</keyword>
<keyword evidence="3 8" id="KW-0436">Ligase</keyword>
<dbReference type="InterPro" id="IPR020058">
    <property type="entry name" value="Glu/Gln-tRNA-synth_Ib_cat-dom"/>
</dbReference>
<dbReference type="InterPro" id="IPR000924">
    <property type="entry name" value="Glu/Gln-tRNA-synth"/>
</dbReference>
<keyword evidence="5 8" id="KW-0067">ATP-binding</keyword>
<gene>
    <name evidence="8" type="primary">gltX</name>
    <name evidence="11" type="ORF">FHP25_38070</name>
</gene>
<dbReference type="GO" id="GO:0005737">
    <property type="term" value="C:cytoplasm"/>
    <property type="evidence" value="ECO:0007669"/>
    <property type="project" value="UniProtKB-SubCell"/>
</dbReference>
<dbReference type="PRINTS" id="PR00987">
    <property type="entry name" value="TRNASYNTHGLU"/>
</dbReference>
<dbReference type="Proteomes" id="UP000321638">
    <property type="component" value="Unassembled WGS sequence"/>
</dbReference>
<reference evidence="11 12" key="1">
    <citation type="submission" date="2019-06" db="EMBL/GenBank/DDBJ databases">
        <title>New taxonomy in bacterial strain CC-CFT640, isolated from vineyard.</title>
        <authorList>
            <person name="Lin S.-Y."/>
            <person name="Tsai C.-F."/>
            <person name="Young C.-C."/>
        </authorList>
    </citation>
    <scope>NUCLEOTIDE SEQUENCE [LARGE SCALE GENOMIC DNA]</scope>
    <source>
        <strain evidence="11 12">CC-CFT640</strain>
    </source>
</reference>
<dbReference type="SUPFAM" id="SSF52374">
    <property type="entry name" value="Nucleotidylyl transferase"/>
    <property type="match status" value="1"/>
</dbReference>
<dbReference type="HAMAP" id="MF_00022">
    <property type="entry name" value="Glu_tRNA_synth_type1"/>
    <property type="match status" value="1"/>
</dbReference>
<comment type="catalytic activity">
    <reaction evidence="8">
        <text>tRNA(Glu) + L-glutamate + ATP = L-glutamyl-tRNA(Glu) + AMP + diphosphate</text>
        <dbReference type="Rhea" id="RHEA:23540"/>
        <dbReference type="Rhea" id="RHEA-COMP:9663"/>
        <dbReference type="Rhea" id="RHEA-COMP:9680"/>
        <dbReference type="ChEBI" id="CHEBI:29985"/>
        <dbReference type="ChEBI" id="CHEBI:30616"/>
        <dbReference type="ChEBI" id="CHEBI:33019"/>
        <dbReference type="ChEBI" id="CHEBI:78442"/>
        <dbReference type="ChEBI" id="CHEBI:78520"/>
        <dbReference type="ChEBI" id="CHEBI:456215"/>
        <dbReference type="EC" id="6.1.1.17"/>
    </reaction>
</comment>
<comment type="caution">
    <text evidence="8">Lacks conserved residue(s) required for the propagation of feature annotation.</text>
</comment>
<dbReference type="InterPro" id="IPR004527">
    <property type="entry name" value="Glu-tRNA-ligase_bac/mito"/>
</dbReference>
<dbReference type="PANTHER" id="PTHR43311">
    <property type="entry name" value="GLUTAMATE--TRNA LIGASE"/>
    <property type="match status" value="1"/>
</dbReference>
<dbReference type="EMBL" id="VDUZ01000075">
    <property type="protein sequence ID" value="TXL69681.1"/>
    <property type="molecule type" value="Genomic_DNA"/>
</dbReference>
<dbReference type="PANTHER" id="PTHR43311:SF2">
    <property type="entry name" value="GLUTAMATE--TRNA LIGASE, MITOCHONDRIAL-RELATED"/>
    <property type="match status" value="1"/>
</dbReference>
<feature type="short sequence motif" description="'KMSKS' region" evidence="8">
    <location>
        <begin position="240"/>
        <end position="244"/>
    </location>
</feature>
<dbReference type="Pfam" id="PF00749">
    <property type="entry name" value="tRNA-synt_1c"/>
    <property type="match status" value="1"/>
</dbReference>
<evidence type="ECO:0000256" key="6">
    <source>
        <dbReference type="ARBA" id="ARBA00022917"/>
    </source>
</evidence>
<evidence type="ECO:0000256" key="5">
    <source>
        <dbReference type="ARBA" id="ARBA00022840"/>
    </source>
</evidence>
<evidence type="ECO:0000256" key="2">
    <source>
        <dbReference type="ARBA" id="ARBA00022490"/>
    </source>
</evidence>
<evidence type="ECO:0000313" key="12">
    <source>
        <dbReference type="Proteomes" id="UP000321638"/>
    </source>
</evidence>
<comment type="subcellular location">
    <subcellularLocation>
        <location evidence="8">Cytoplasm</location>
    </subcellularLocation>
</comment>
<dbReference type="Pfam" id="PF19269">
    <property type="entry name" value="Anticodon_2"/>
    <property type="match status" value="1"/>
</dbReference>
<dbReference type="PROSITE" id="PS00178">
    <property type="entry name" value="AA_TRNA_LIGASE_I"/>
    <property type="match status" value="1"/>
</dbReference>
<keyword evidence="2 8" id="KW-0963">Cytoplasm</keyword>
<evidence type="ECO:0000256" key="3">
    <source>
        <dbReference type="ARBA" id="ARBA00022598"/>
    </source>
</evidence>
<dbReference type="GO" id="GO:0006424">
    <property type="term" value="P:glutamyl-tRNA aminoacylation"/>
    <property type="evidence" value="ECO:0007669"/>
    <property type="project" value="UniProtKB-UniRule"/>
</dbReference>
<feature type="binding site" evidence="8">
    <location>
        <position position="243"/>
    </location>
    <ligand>
        <name>ATP</name>
        <dbReference type="ChEBI" id="CHEBI:30616"/>
    </ligand>
</feature>
<comment type="caution">
    <text evidence="11">The sequence shown here is derived from an EMBL/GenBank/DDBJ whole genome shotgun (WGS) entry which is preliminary data.</text>
</comment>
<comment type="function">
    <text evidence="8">Catalyzes the attachment of glutamate to tRNA(Glu) in a two-step reaction: glutamate is first activated by ATP to form Glu-AMP and then transferred to the acceptor end of tRNA(Glu).</text>
</comment>
<dbReference type="Gene3D" id="3.40.50.620">
    <property type="entry name" value="HUPs"/>
    <property type="match status" value="1"/>
</dbReference>
<evidence type="ECO:0000259" key="10">
    <source>
        <dbReference type="Pfam" id="PF19269"/>
    </source>
</evidence>
<feature type="short sequence motif" description="'HIGH' region" evidence="8">
    <location>
        <begin position="9"/>
        <end position="19"/>
    </location>
</feature>
<feature type="domain" description="Aminoacyl-tRNA synthetase class I anticodon-binding" evidence="10">
    <location>
        <begin position="382"/>
        <end position="441"/>
    </location>
</feature>
<dbReference type="AlphaFoldDB" id="A0A5C8P897"/>
<dbReference type="OrthoDB" id="9807503at2"/>
<dbReference type="SUPFAM" id="SSF48163">
    <property type="entry name" value="An anticodon-binding domain of class I aminoacyl-tRNA synthetases"/>
    <property type="match status" value="1"/>
</dbReference>
<organism evidence="11 12">
    <name type="scientific">Vineibacter terrae</name>
    <dbReference type="NCBI Taxonomy" id="2586908"/>
    <lineage>
        <taxon>Bacteria</taxon>
        <taxon>Pseudomonadati</taxon>
        <taxon>Pseudomonadota</taxon>
        <taxon>Alphaproteobacteria</taxon>
        <taxon>Hyphomicrobiales</taxon>
        <taxon>Vineibacter</taxon>
    </lineage>
</organism>
<feature type="domain" description="Glutamyl/glutaminyl-tRNA synthetase class Ib catalytic" evidence="9">
    <location>
        <begin position="5"/>
        <end position="273"/>
    </location>
</feature>
<dbReference type="NCBIfam" id="TIGR00464">
    <property type="entry name" value="gltX_bact"/>
    <property type="match status" value="1"/>
</dbReference>
<dbReference type="InterPro" id="IPR008925">
    <property type="entry name" value="aa_tRNA-synth_I_cd-bd_sf"/>
</dbReference>
<evidence type="ECO:0000256" key="8">
    <source>
        <dbReference type="HAMAP-Rule" id="MF_00022"/>
    </source>
</evidence>
<dbReference type="Gene3D" id="1.10.10.350">
    <property type="match status" value="1"/>
</dbReference>
<dbReference type="GO" id="GO:0000049">
    <property type="term" value="F:tRNA binding"/>
    <property type="evidence" value="ECO:0007669"/>
    <property type="project" value="InterPro"/>
</dbReference>
<keyword evidence="12" id="KW-1185">Reference proteome</keyword>
<evidence type="ECO:0000256" key="1">
    <source>
        <dbReference type="ARBA" id="ARBA00007894"/>
    </source>
</evidence>
<dbReference type="EC" id="6.1.1.17" evidence="8"/>
<evidence type="ECO:0000256" key="7">
    <source>
        <dbReference type="ARBA" id="ARBA00023146"/>
    </source>
</evidence>
<dbReference type="GO" id="GO:0005524">
    <property type="term" value="F:ATP binding"/>
    <property type="evidence" value="ECO:0007669"/>
    <property type="project" value="UniProtKB-UniRule"/>
</dbReference>
<keyword evidence="7 8" id="KW-0030">Aminoacyl-tRNA synthetase</keyword>
<dbReference type="GO" id="GO:0004818">
    <property type="term" value="F:glutamate-tRNA ligase activity"/>
    <property type="evidence" value="ECO:0007669"/>
    <property type="project" value="UniProtKB-UniRule"/>
</dbReference>
<dbReference type="InterPro" id="IPR045462">
    <property type="entry name" value="aa-tRNA-synth_I_cd-bd"/>
</dbReference>
<dbReference type="InterPro" id="IPR049940">
    <property type="entry name" value="GluQ/Sye"/>
</dbReference>